<feature type="region of interest" description="Disordered" evidence="1">
    <location>
        <begin position="1"/>
        <end position="29"/>
    </location>
</feature>
<evidence type="ECO:0000256" key="1">
    <source>
        <dbReference type="SAM" id="MobiDB-lite"/>
    </source>
</evidence>
<feature type="region of interest" description="Disordered" evidence="1">
    <location>
        <begin position="96"/>
        <end position="123"/>
    </location>
</feature>
<dbReference type="EMBL" id="CADCTO010000508">
    <property type="protein sequence ID" value="CAA9283944.1"/>
    <property type="molecule type" value="Genomic_DNA"/>
</dbReference>
<accession>A0A6J4JPE5</accession>
<proteinExistence type="predicted"/>
<feature type="compositionally biased region" description="Acidic residues" evidence="1">
    <location>
        <begin position="9"/>
        <end position="25"/>
    </location>
</feature>
<name>A0A6J4JPE5_9BACT</name>
<dbReference type="AlphaFoldDB" id="A0A6J4JPE5"/>
<gene>
    <name evidence="2" type="ORF">AVDCRST_MAG63-3801</name>
</gene>
<organism evidence="2">
    <name type="scientific">uncultured Armatimonadetes bacterium</name>
    <dbReference type="NCBI Taxonomy" id="157466"/>
    <lineage>
        <taxon>Bacteria</taxon>
        <taxon>Bacillati</taxon>
        <taxon>Armatimonadota</taxon>
        <taxon>environmental samples</taxon>
    </lineage>
</organism>
<reference evidence="2" key="1">
    <citation type="submission" date="2020-02" db="EMBL/GenBank/DDBJ databases">
        <authorList>
            <person name="Meier V. D."/>
        </authorList>
    </citation>
    <scope>NUCLEOTIDE SEQUENCE</scope>
    <source>
        <strain evidence="2">AVDCRST_MAG63</strain>
    </source>
</reference>
<feature type="compositionally biased region" description="Basic and acidic residues" evidence="1">
    <location>
        <begin position="103"/>
        <end position="120"/>
    </location>
</feature>
<sequence>MQTAAVLLDEVEPEEEVKSEEEEEGTASPYLKRLRAGSLAAKALGEDAASVWVVIDEHNEYVRQEHKSPRPPKPEAFARVTPRVAAPYQVASAAKAGAAAAPSEDRRSQTYESKPTKTKEGWTVTSTTKVDDIRRKDSVETIEETRSVSKKNGWTVTETVVQRVWSEICPDKQGNIKATWSYRYDDEFFSDREGDRGGDVIRSVVTADVIGHVGDDAQLQNYDVAAVMIESVGRLTPTGEPDGIAKQRAQAQVHSAGIVADKSAGGPHKITPPDSSLRQSLEDLLSREKSRSVLDGALWLASAYWQAGHCVEVACVKGAEKRKLEPGERVVLVEETRHKLDKGKVNAKLDAQVRGGTITPARQPGAPQATFTYTAPAKKGQPGVVRVTSVSRRGIGWGEIAFNPGMEVPIRIDLDYDIKPDDASVSPEKSYGAFSFGVAESGRIAVRGKLREVSEGRYQGLLTATGGGSYSHFGHVLKDKVDCSTGWVAQQKFSVTGKAREGRLTLTFRPAGRPDYAVGKCAHGMLDDGLPQPTSWLAGSEGSEGYLRIAWPPDGKNAVQRDDGKVGKVSFVNRAVRLGAAALKE</sequence>
<evidence type="ECO:0000313" key="2">
    <source>
        <dbReference type="EMBL" id="CAA9283944.1"/>
    </source>
</evidence>
<protein>
    <submittedName>
        <fullName evidence="2">Uncharacterized protein</fullName>
    </submittedName>
</protein>